<sequence length="46" mass="4945">MAAATAAAWAEWITNSLLNIEEPKINGEVGIPNLALFVGWMEALCN</sequence>
<dbReference type="AlphaFoldDB" id="B9XEG6"/>
<dbReference type="STRING" id="320771.Cflav_PD4720"/>
<keyword evidence="2" id="KW-1185">Reference proteome</keyword>
<dbReference type="Proteomes" id="UP000003688">
    <property type="component" value="Unassembled WGS sequence"/>
</dbReference>
<comment type="caution">
    <text evidence="1">The sequence shown here is derived from an EMBL/GenBank/DDBJ whole genome shotgun (WGS) entry which is preliminary data.</text>
</comment>
<protein>
    <submittedName>
        <fullName evidence="1">Uncharacterized protein</fullName>
    </submittedName>
</protein>
<proteinExistence type="predicted"/>
<evidence type="ECO:0000313" key="1">
    <source>
        <dbReference type="EMBL" id="EEF61680.1"/>
    </source>
</evidence>
<reference evidence="1 2" key="1">
    <citation type="journal article" date="2011" name="J. Bacteriol.">
        <title>Genome sequence of 'Pedosphaera parvula' Ellin514, an aerobic Verrucomicrobial isolate from pasture soil.</title>
        <authorList>
            <person name="Kant R."/>
            <person name="van Passel M.W."/>
            <person name="Sangwan P."/>
            <person name="Palva A."/>
            <person name="Lucas S."/>
            <person name="Copeland A."/>
            <person name="Lapidus A."/>
            <person name="Glavina Del Rio T."/>
            <person name="Dalin E."/>
            <person name="Tice H."/>
            <person name="Bruce D."/>
            <person name="Goodwin L."/>
            <person name="Pitluck S."/>
            <person name="Chertkov O."/>
            <person name="Larimer F.W."/>
            <person name="Land M.L."/>
            <person name="Hauser L."/>
            <person name="Brettin T.S."/>
            <person name="Detter J.C."/>
            <person name="Han S."/>
            <person name="de Vos W.M."/>
            <person name="Janssen P.H."/>
            <person name="Smidt H."/>
        </authorList>
    </citation>
    <scope>NUCLEOTIDE SEQUENCE [LARGE SCALE GENOMIC DNA]</scope>
    <source>
        <strain evidence="1 2">Ellin514</strain>
    </source>
</reference>
<organism evidence="1 2">
    <name type="scientific">Pedosphaera parvula (strain Ellin514)</name>
    <dbReference type="NCBI Taxonomy" id="320771"/>
    <lineage>
        <taxon>Bacteria</taxon>
        <taxon>Pseudomonadati</taxon>
        <taxon>Verrucomicrobiota</taxon>
        <taxon>Pedosphaerae</taxon>
        <taxon>Pedosphaerales</taxon>
        <taxon>Pedosphaeraceae</taxon>
        <taxon>Pedosphaera</taxon>
    </lineage>
</organism>
<accession>B9XEG6</accession>
<evidence type="ECO:0000313" key="2">
    <source>
        <dbReference type="Proteomes" id="UP000003688"/>
    </source>
</evidence>
<gene>
    <name evidence="1" type="ORF">Cflav_PD4720</name>
</gene>
<name>B9XEG6_PEDPL</name>
<dbReference type="EMBL" id="ABOX02000008">
    <property type="protein sequence ID" value="EEF61680.1"/>
    <property type="molecule type" value="Genomic_DNA"/>
</dbReference>